<accession>A0A3D9AXY9</accession>
<proteinExistence type="predicted"/>
<organism evidence="1 2">
    <name type="scientific">Chryseobacterium pennipullorum</name>
    <dbReference type="NCBI Taxonomy" id="2258963"/>
    <lineage>
        <taxon>Bacteria</taxon>
        <taxon>Pseudomonadati</taxon>
        <taxon>Bacteroidota</taxon>
        <taxon>Flavobacteriia</taxon>
        <taxon>Flavobacteriales</taxon>
        <taxon>Weeksellaceae</taxon>
        <taxon>Chryseobacterium group</taxon>
        <taxon>Chryseobacterium</taxon>
    </lineage>
</organism>
<dbReference type="AlphaFoldDB" id="A0A3D9AXY9"/>
<comment type="caution">
    <text evidence="1">The sequence shown here is derived from an EMBL/GenBank/DDBJ whole genome shotgun (WGS) entry which is preliminary data.</text>
</comment>
<evidence type="ECO:0000313" key="2">
    <source>
        <dbReference type="Proteomes" id="UP000256257"/>
    </source>
</evidence>
<name>A0A3D9AXY9_9FLAO</name>
<protein>
    <submittedName>
        <fullName evidence="1">Uncharacterized protein</fullName>
    </submittedName>
</protein>
<sequence>MKKTLFLFYTWITFRFFSKIHLRAEGIILNFRAPDQLKKHHSICHFYVVIYKESAYPYGFIELIQDSGIVEFIIFYAPISFLFNYC</sequence>
<evidence type="ECO:0000313" key="1">
    <source>
        <dbReference type="EMBL" id="REC46129.1"/>
    </source>
</evidence>
<reference evidence="1 2" key="1">
    <citation type="submission" date="2018-06" db="EMBL/GenBank/DDBJ databases">
        <title>Novel Chryseobacterium species.</title>
        <authorList>
            <person name="Newman J."/>
            <person name="Hugo C."/>
            <person name="Oosthuizen L."/>
            <person name="Charimba G."/>
        </authorList>
    </citation>
    <scope>NUCLEOTIDE SEQUENCE [LARGE SCALE GENOMIC DNA]</scope>
    <source>
        <strain evidence="1 2">7_F195</strain>
    </source>
</reference>
<keyword evidence="2" id="KW-1185">Reference proteome</keyword>
<dbReference type="Proteomes" id="UP000256257">
    <property type="component" value="Unassembled WGS sequence"/>
</dbReference>
<dbReference type="EMBL" id="QNVV01000015">
    <property type="protein sequence ID" value="REC46129.1"/>
    <property type="molecule type" value="Genomic_DNA"/>
</dbReference>
<gene>
    <name evidence="1" type="ORF">DRF67_15350</name>
</gene>